<organism evidence="2 3">
    <name type="scientific">Candidatus Shapirobacteria bacterium CG07_land_8_20_14_0_80_39_12</name>
    <dbReference type="NCBI Taxonomy" id="1974480"/>
    <lineage>
        <taxon>Bacteria</taxon>
        <taxon>Candidatus Shapironibacteriota</taxon>
    </lineage>
</organism>
<name>A0A2M6YPU3_9BACT</name>
<feature type="transmembrane region" description="Helical" evidence="1">
    <location>
        <begin position="165"/>
        <end position="181"/>
    </location>
</feature>
<dbReference type="Proteomes" id="UP000229559">
    <property type="component" value="Unassembled WGS sequence"/>
</dbReference>
<dbReference type="AlphaFoldDB" id="A0A2M6YPU3"/>
<reference evidence="3" key="1">
    <citation type="submission" date="2017-09" db="EMBL/GenBank/DDBJ databases">
        <title>Depth-based differentiation of microbial function through sediment-hosted aquifers and enrichment of novel symbionts in the deep terrestrial subsurface.</title>
        <authorList>
            <person name="Probst A.J."/>
            <person name="Ladd B."/>
            <person name="Jarett J.K."/>
            <person name="Geller-Mcgrath D.E."/>
            <person name="Sieber C.M.K."/>
            <person name="Emerson J.B."/>
            <person name="Anantharaman K."/>
            <person name="Thomas B.C."/>
            <person name="Malmstrom R."/>
            <person name="Stieglmeier M."/>
            <person name="Klingl A."/>
            <person name="Woyke T."/>
            <person name="Ryan C.M."/>
            <person name="Banfield J.F."/>
        </authorList>
    </citation>
    <scope>NUCLEOTIDE SEQUENCE [LARGE SCALE GENOMIC DNA]</scope>
</reference>
<dbReference type="EMBL" id="PEXA01000049">
    <property type="protein sequence ID" value="PIU33154.1"/>
    <property type="molecule type" value="Genomic_DNA"/>
</dbReference>
<accession>A0A2M6YPU3</accession>
<keyword evidence="1" id="KW-0472">Membrane</keyword>
<proteinExistence type="predicted"/>
<feature type="transmembrane region" description="Helical" evidence="1">
    <location>
        <begin position="9"/>
        <end position="27"/>
    </location>
</feature>
<evidence type="ECO:0000256" key="1">
    <source>
        <dbReference type="SAM" id="Phobius"/>
    </source>
</evidence>
<keyword evidence="1" id="KW-1133">Transmembrane helix</keyword>
<comment type="caution">
    <text evidence="2">The sequence shown here is derived from an EMBL/GenBank/DDBJ whole genome shotgun (WGS) entry which is preliminary data.</text>
</comment>
<sequence>MLKKELKTHLLLVFIWLTVITLLRWQWQWNLVWLWLGGFMGTFLIDLDHFIYLFFTNPHELTSQRAQRLWEQKQLKELIALTFKTTEERIRLAFHNALFQLILFILCFFVLTSTNNLFGSGLVMGMFLHLLKDEFYEWRRGREEKLRERLFWPVKIDISFQNQRIFLILMFLLFMALNFFLI</sequence>
<evidence type="ECO:0000313" key="3">
    <source>
        <dbReference type="Proteomes" id="UP000229559"/>
    </source>
</evidence>
<feature type="transmembrane region" description="Helical" evidence="1">
    <location>
        <begin position="33"/>
        <end position="55"/>
    </location>
</feature>
<evidence type="ECO:0000313" key="2">
    <source>
        <dbReference type="EMBL" id="PIU33154.1"/>
    </source>
</evidence>
<gene>
    <name evidence="2" type="ORF">COT04_01630</name>
</gene>
<feature type="transmembrane region" description="Helical" evidence="1">
    <location>
        <begin position="92"/>
        <end position="111"/>
    </location>
</feature>
<keyword evidence="1" id="KW-0812">Transmembrane</keyword>
<protein>
    <submittedName>
        <fullName evidence="2">Uncharacterized protein</fullName>
    </submittedName>
</protein>